<keyword evidence="3" id="KW-1185">Reference proteome</keyword>
<dbReference type="NCBIfam" id="NF046077">
    <property type="entry name" value="LPS_M949_RS01915"/>
    <property type="match status" value="1"/>
</dbReference>
<accession>A0A6I5RLB6</accession>
<dbReference type="InterPro" id="IPR058148">
    <property type="entry name" value="M949_RS01915-like_dom"/>
</dbReference>
<evidence type="ECO:0008006" key="4">
    <source>
        <dbReference type="Google" id="ProtNLM"/>
    </source>
</evidence>
<evidence type="ECO:0000256" key="1">
    <source>
        <dbReference type="SAM" id="SignalP"/>
    </source>
</evidence>
<dbReference type="AlphaFoldDB" id="A0A6I5RLB6"/>
<dbReference type="EMBL" id="JAAHBT010000020">
    <property type="protein sequence ID" value="NES08842.1"/>
    <property type="molecule type" value="Genomic_DNA"/>
</dbReference>
<name>A0A6I5RLB6_9PSED</name>
<gene>
    <name evidence="2" type="ORF">G3O07_02435</name>
</gene>
<dbReference type="RefSeq" id="WP_163932117.1">
    <property type="nucleotide sequence ID" value="NZ_BMQU01000010.1"/>
</dbReference>
<feature type="signal peptide" evidence="1">
    <location>
        <begin position="1"/>
        <end position="21"/>
    </location>
</feature>
<dbReference type="Proteomes" id="UP000471751">
    <property type="component" value="Unassembled WGS sequence"/>
</dbReference>
<feature type="chain" id="PRO_5026090668" description="Lipoprotein" evidence="1">
    <location>
        <begin position="22"/>
        <end position="227"/>
    </location>
</feature>
<keyword evidence="1" id="KW-0732">Signal</keyword>
<evidence type="ECO:0000313" key="3">
    <source>
        <dbReference type="Proteomes" id="UP000471751"/>
    </source>
</evidence>
<protein>
    <recommendedName>
        <fullName evidence="4">Lipoprotein</fullName>
    </recommendedName>
</protein>
<proteinExistence type="predicted"/>
<reference evidence="2 3" key="1">
    <citation type="submission" date="2020-02" db="EMBL/GenBank/DDBJ databases">
        <title>Broccoli isolated Pseudomonas sp.</title>
        <authorList>
            <person name="Fujikawa T."/>
            <person name="Sawada H."/>
        </authorList>
    </citation>
    <scope>NUCLEOTIDE SEQUENCE [LARGE SCALE GENOMIC DNA]</scope>
    <source>
        <strain evidence="2 3">JCM 32154</strain>
    </source>
</reference>
<evidence type="ECO:0000313" key="2">
    <source>
        <dbReference type="EMBL" id="NES08842.1"/>
    </source>
</evidence>
<dbReference type="PROSITE" id="PS51257">
    <property type="entry name" value="PROKAR_LIPOPROTEIN"/>
    <property type="match status" value="1"/>
</dbReference>
<comment type="caution">
    <text evidence="2">The sequence shown here is derived from an EMBL/GenBank/DDBJ whole genome shotgun (WGS) entry which is preliminary data.</text>
</comment>
<sequence length="227" mass="24349">MSVKRLWLLRPFILSGLVLLAACGQDGFEVLAPLPAAQIQALGVESPLKTVHFRDKDGEGLLVLSRSDGQATDEETAEDVDKVVLIATLYGRTTADDPFKSRWQIDNETTCAGLDLDVGFYLDATGASDLNNDGVAELTIVSHAFCGGGIDPQAIVVELREGPAYYAIEGTSLVSVPGEEAYGGERKDSPSLKNASKVLRDHLETVWNSVYKRPWSHIDGSSDGAGQ</sequence>
<organism evidence="2 3">
    <name type="scientific">Pseudomonas laurentiana</name>
    <dbReference type="NCBI Taxonomy" id="2364649"/>
    <lineage>
        <taxon>Bacteria</taxon>
        <taxon>Pseudomonadati</taxon>
        <taxon>Pseudomonadota</taxon>
        <taxon>Gammaproteobacteria</taxon>
        <taxon>Pseudomonadales</taxon>
        <taxon>Pseudomonadaceae</taxon>
        <taxon>Pseudomonas</taxon>
    </lineage>
</organism>